<sequence length="69" mass="8194">MLDIDQLQNPLHHLCPPTSRIRRCRLVTTTNNSERLVKLNLTSLEERRTRGDLIQFYKCYTGTNIVNWH</sequence>
<keyword evidence="2" id="KW-1185">Reference proteome</keyword>
<evidence type="ECO:0000313" key="1">
    <source>
        <dbReference type="EMBL" id="RMZ93063.1"/>
    </source>
</evidence>
<accession>A0A3M7P209</accession>
<evidence type="ECO:0000313" key="2">
    <source>
        <dbReference type="Proteomes" id="UP000276133"/>
    </source>
</evidence>
<dbReference type="EMBL" id="REGN01014103">
    <property type="protein sequence ID" value="RMZ93063.1"/>
    <property type="molecule type" value="Genomic_DNA"/>
</dbReference>
<name>A0A3M7P209_BRAPC</name>
<gene>
    <name evidence="1" type="ORF">BpHYR1_025839</name>
</gene>
<dbReference type="AlphaFoldDB" id="A0A3M7P209"/>
<reference evidence="1 2" key="1">
    <citation type="journal article" date="2018" name="Sci. Rep.">
        <title>Genomic signatures of local adaptation to the degree of environmental predictability in rotifers.</title>
        <authorList>
            <person name="Franch-Gras L."/>
            <person name="Hahn C."/>
            <person name="Garcia-Roger E.M."/>
            <person name="Carmona M.J."/>
            <person name="Serra M."/>
            <person name="Gomez A."/>
        </authorList>
    </citation>
    <scope>NUCLEOTIDE SEQUENCE [LARGE SCALE GENOMIC DNA]</scope>
    <source>
        <strain evidence="1">HYR1</strain>
    </source>
</reference>
<dbReference type="Proteomes" id="UP000276133">
    <property type="component" value="Unassembled WGS sequence"/>
</dbReference>
<organism evidence="1 2">
    <name type="scientific">Brachionus plicatilis</name>
    <name type="common">Marine rotifer</name>
    <name type="synonym">Brachionus muelleri</name>
    <dbReference type="NCBI Taxonomy" id="10195"/>
    <lineage>
        <taxon>Eukaryota</taxon>
        <taxon>Metazoa</taxon>
        <taxon>Spiralia</taxon>
        <taxon>Gnathifera</taxon>
        <taxon>Rotifera</taxon>
        <taxon>Eurotatoria</taxon>
        <taxon>Monogononta</taxon>
        <taxon>Pseudotrocha</taxon>
        <taxon>Ploima</taxon>
        <taxon>Brachionidae</taxon>
        <taxon>Brachionus</taxon>
    </lineage>
</organism>
<comment type="caution">
    <text evidence="1">The sequence shown here is derived from an EMBL/GenBank/DDBJ whole genome shotgun (WGS) entry which is preliminary data.</text>
</comment>
<proteinExistence type="predicted"/>
<dbReference type="OrthoDB" id="426210at2759"/>
<protein>
    <submittedName>
        <fullName evidence="1">Uncharacterized protein</fullName>
    </submittedName>
</protein>